<reference evidence="4 5" key="1">
    <citation type="submission" date="2024-04" db="EMBL/GenBank/DDBJ databases">
        <title>Genome sequencing and assembly of rice foliar adapted Chryseobacterium endophyticum OsEnb-ALM-A6.</title>
        <authorList>
            <person name="Kumar S."/>
            <person name="Javed M."/>
            <person name="Chouhan V."/>
            <person name="Charishma K."/>
            <person name="Patel A."/>
            <person name="Kumar M."/>
            <person name="Sahu K.P."/>
            <person name="Kumar A."/>
        </authorList>
    </citation>
    <scope>NUCLEOTIDE SEQUENCE [LARGE SCALE GENOMIC DNA]</scope>
    <source>
        <strain evidence="4 5">OsEnb-ALM-A6</strain>
    </source>
</reference>
<feature type="transmembrane region" description="Helical" evidence="2">
    <location>
        <begin position="99"/>
        <end position="121"/>
    </location>
</feature>
<proteinExistence type="inferred from homology"/>
<dbReference type="Pfam" id="PF02719">
    <property type="entry name" value="Polysacc_synt_2"/>
    <property type="match status" value="1"/>
</dbReference>
<feature type="transmembrane region" description="Helical" evidence="2">
    <location>
        <begin position="29"/>
        <end position="48"/>
    </location>
</feature>
<dbReference type="Gene3D" id="3.40.50.720">
    <property type="entry name" value="NAD(P)-binding Rossmann-like Domain"/>
    <property type="match status" value="2"/>
</dbReference>
<dbReference type="InterPro" id="IPR051203">
    <property type="entry name" value="Polysaccharide_Synthase-Rel"/>
</dbReference>
<keyword evidence="2" id="KW-0812">Transmembrane</keyword>
<keyword evidence="2" id="KW-0472">Membrane</keyword>
<comment type="similarity">
    <text evidence="1">Belongs to the polysaccharide synthase family.</text>
</comment>
<evidence type="ECO:0000313" key="5">
    <source>
        <dbReference type="Proteomes" id="UP001463665"/>
    </source>
</evidence>
<evidence type="ECO:0000256" key="2">
    <source>
        <dbReference type="SAM" id="Phobius"/>
    </source>
</evidence>
<dbReference type="InterPro" id="IPR036291">
    <property type="entry name" value="NAD(P)-bd_dom_sf"/>
</dbReference>
<dbReference type="CDD" id="cd05237">
    <property type="entry name" value="UDP_invert_4-6DH_SDR_e"/>
    <property type="match status" value="1"/>
</dbReference>
<sequence>MKKLTDAFNAIYNGDNIVKLTELRYIPRWSVILIDISIVLLSIFFSHFFLENLHVRIHFPQYILEQKLLLVGINILFMFVFKTYAGIIRHSTFFDFFKIILSSGSTLATLVIVNFFTEISLGKSLFLYPYLFLYFFISVTVMFFFRMFIKQFFNVLIDFKGSASKIRVAVVGVGDASVSLARAILHNPNYPYRLEGFLTRRSDSHKALLLGHKIYNIDKFCGNKPIMSQFDAVLIIKEIMSKQELEEWMTCALDHGLKVLKAPTLSKMRDSDLVGGIRHLQIEDLLNRRPIKIENEEVRKRHFEKNVLVTGGAGSIGSEIVRQVAQFNPSLIVVLDQAESPLYELELELLEKFPEQEFKFVLADISNSYRLEKIFEIYQFSMVYHAAAYKHVPLIEENPHEAIFVNVLGTKNLALLSKKYKVNRFVMVSTDKAVNPTNVMGASKRTAELFVQSLQNSEGNVTKFITTRFGNVLGSNGSVIPHFRKQIEKGGPVTITHPDIIRYFMTISEACELVLQAGTMGGGGEIYVFDMGEPVKILDLARRMIKLSGYTPDVDIQIKFIGLRPGEKLYEELLSDNATTIPTHHEKIMISKDPCVAFEQIDLLCKEIVKSAVKRDKIQVVTLLKAIVPEFISNNSQFEALDKKTDSLEQTELLLGEPDVTL</sequence>
<feature type="domain" description="Polysaccharide biosynthesis protein CapD-like" evidence="3">
    <location>
        <begin position="307"/>
        <end position="591"/>
    </location>
</feature>
<dbReference type="PANTHER" id="PTHR43318:SF1">
    <property type="entry name" value="POLYSACCHARIDE BIOSYNTHESIS PROTEIN EPSC-RELATED"/>
    <property type="match status" value="1"/>
</dbReference>
<feature type="transmembrane region" description="Helical" evidence="2">
    <location>
        <begin position="127"/>
        <end position="145"/>
    </location>
</feature>
<feature type="transmembrane region" description="Helical" evidence="2">
    <location>
        <begin position="68"/>
        <end position="87"/>
    </location>
</feature>
<dbReference type="AlphaFoldDB" id="A0AAU6WN23"/>
<dbReference type="PANTHER" id="PTHR43318">
    <property type="entry name" value="UDP-N-ACETYLGLUCOSAMINE 4,6-DEHYDRATASE"/>
    <property type="match status" value="1"/>
</dbReference>
<protein>
    <submittedName>
        <fullName evidence="4">Nucleoside-diphosphate sugar epimerase/dehydratase</fullName>
    </submittedName>
</protein>
<dbReference type="SUPFAM" id="SSF51735">
    <property type="entry name" value="NAD(P)-binding Rossmann-fold domains"/>
    <property type="match status" value="2"/>
</dbReference>
<keyword evidence="2" id="KW-1133">Transmembrane helix</keyword>
<dbReference type="Proteomes" id="UP001463665">
    <property type="component" value="Chromosome"/>
</dbReference>
<name>A0AAU6WN23_9FLAO</name>
<dbReference type="EMBL" id="CP154834">
    <property type="protein sequence ID" value="XAO74130.1"/>
    <property type="molecule type" value="Genomic_DNA"/>
</dbReference>
<accession>A0AAU6WN23</accession>
<evidence type="ECO:0000313" key="4">
    <source>
        <dbReference type="EMBL" id="XAO74130.1"/>
    </source>
</evidence>
<keyword evidence="5" id="KW-1185">Reference proteome</keyword>
<dbReference type="RefSeq" id="WP_345766395.1">
    <property type="nucleotide sequence ID" value="NZ_CP154834.1"/>
</dbReference>
<dbReference type="InterPro" id="IPR003869">
    <property type="entry name" value="Polysac_CapD-like"/>
</dbReference>
<gene>
    <name evidence="4" type="ORF">AAFP95_21140</name>
</gene>
<evidence type="ECO:0000256" key="1">
    <source>
        <dbReference type="ARBA" id="ARBA00007430"/>
    </source>
</evidence>
<evidence type="ECO:0000259" key="3">
    <source>
        <dbReference type="Pfam" id="PF02719"/>
    </source>
</evidence>
<organism evidence="4 5">
    <name type="scientific">Chryseobacterium endophyticum</name>
    <dbReference type="NCBI Taxonomy" id="1854762"/>
    <lineage>
        <taxon>Bacteria</taxon>
        <taxon>Pseudomonadati</taxon>
        <taxon>Bacteroidota</taxon>
        <taxon>Flavobacteriia</taxon>
        <taxon>Flavobacteriales</taxon>
        <taxon>Weeksellaceae</taxon>
        <taxon>Chryseobacterium group</taxon>
        <taxon>Chryseobacterium</taxon>
    </lineage>
</organism>